<reference evidence="1 2" key="1">
    <citation type="submission" date="2015-09" db="EMBL/GenBank/DDBJ databases">
        <authorList>
            <person name="Jackson K.R."/>
            <person name="Lunt B.L."/>
            <person name="Fisher J.N.B."/>
            <person name="Gardner A.V."/>
            <person name="Bailey M.E."/>
            <person name="Deus L.M."/>
            <person name="Earl A.S."/>
            <person name="Gibby P.D."/>
            <person name="Hartmann K.A."/>
            <person name="Liu J.E."/>
            <person name="Manci A.M."/>
            <person name="Nielsen D.A."/>
            <person name="Solomon M.B."/>
            <person name="Breakwell D.P."/>
            <person name="Burnett S.H."/>
            <person name="Grose J.H."/>
        </authorList>
    </citation>
    <scope>NUCLEOTIDE SEQUENCE [LARGE SCALE GENOMIC DNA]</scope>
    <source>
        <strain evidence="1 2">S613</strain>
    </source>
</reference>
<evidence type="ECO:0000313" key="2">
    <source>
        <dbReference type="Proteomes" id="UP000050349"/>
    </source>
</evidence>
<dbReference type="AlphaFoldDB" id="A0A0P8XNK9"/>
<evidence type="ECO:0000313" key="1">
    <source>
        <dbReference type="EMBL" id="KPU62179.1"/>
    </source>
</evidence>
<proteinExistence type="predicted"/>
<dbReference type="PATRIC" id="fig|294.162.peg.33"/>
<dbReference type="Proteomes" id="UP000050349">
    <property type="component" value="Unassembled WGS sequence"/>
</dbReference>
<name>A0A0P8XNK9_PSEFL</name>
<comment type="caution">
    <text evidence="1">The sequence shown here is derived from an EMBL/GenBank/DDBJ whole genome shotgun (WGS) entry which is preliminary data.</text>
</comment>
<gene>
    <name evidence="1" type="ORF">AN403_6226</name>
</gene>
<sequence length="38" mass="4188">MNTRERKLFGMCVEIIAEVGKHIFYCTIAIELGTGDAG</sequence>
<organism evidence="1 2">
    <name type="scientific">Pseudomonas fluorescens</name>
    <dbReference type="NCBI Taxonomy" id="294"/>
    <lineage>
        <taxon>Bacteria</taxon>
        <taxon>Pseudomonadati</taxon>
        <taxon>Pseudomonadota</taxon>
        <taxon>Gammaproteobacteria</taxon>
        <taxon>Pseudomonadales</taxon>
        <taxon>Pseudomonadaceae</taxon>
        <taxon>Pseudomonas</taxon>
    </lineage>
</organism>
<protein>
    <submittedName>
        <fullName evidence="1">Uncharacterized protein</fullName>
    </submittedName>
</protein>
<dbReference type="EMBL" id="LJXB01000023">
    <property type="protein sequence ID" value="KPU62179.1"/>
    <property type="molecule type" value="Genomic_DNA"/>
</dbReference>
<accession>A0A0P8XNK9</accession>